<accession>A0ACB7H5Q7</accession>
<sequence>MDTFTPGKINHFLCPKVCVPMMQNKVVVAVSNAFFSYNSCKWPVPSKHILSNNNCWAPILTRRRLGPVGSRVRSCYGNSKFLNPQSANGNGLEKHEVRVLKQKMELLGINCDDSCIPGNYGHLLCPKCEGGRSMEKSLSVHINRDAWQWDLRRDLAMWRCYRTCCGWTGQAFANGRVTNEGMNIIFKVSSPRQITAEGMVLEPLGEKLIAYFGDRMISEETLRRNSVMQMAGDQGIIAFTYRQKGVLIGCKYRTIEKNFWQDKGTEKWLYGLDDIKEVTEIVIVEGEIDKLSVEEAGFFNCVSVPGGAPQTVSTKDIPSLEKDKAYQYLWNCKEYLDKVSRIILATDGDASGQALAEELARRLGKERCWLVRWPKKDHSCCFKDANEVLKCLGPSALKEVIETAESYEVCTMNQVI</sequence>
<name>A0ACB7H5Q7_MANES</name>
<dbReference type="EMBL" id="CM004395">
    <property type="protein sequence ID" value="KAG8647565.1"/>
    <property type="molecule type" value="Genomic_DNA"/>
</dbReference>
<reference evidence="2" key="1">
    <citation type="journal article" date="2016" name="Nat. Biotechnol.">
        <title>Sequencing wild and cultivated cassava and related species reveals extensive interspecific hybridization and genetic diversity.</title>
        <authorList>
            <person name="Bredeson J.V."/>
            <person name="Lyons J.B."/>
            <person name="Prochnik S.E."/>
            <person name="Wu G.A."/>
            <person name="Ha C.M."/>
            <person name="Edsinger-Gonzales E."/>
            <person name="Grimwood J."/>
            <person name="Schmutz J."/>
            <person name="Rabbi I.Y."/>
            <person name="Egesi C."/>
            <person name="Nauluvula P."/>
            <person name="Lebot V."/>
            <person name="Ndunguru J."/>
            <person name="Mkamilo G."/>
            <person name="Bart R.S."/>
            <person name="Setter T.L."/>
            <person name="Gleadow R.M."/>
            <person name="Kulakow P."/>
            <person name="Ferguson M.E."/>
            <person name="Rounsley S."/>
            <person name="Rokhsar D.S."/>
        </authorList>
    </citation>
    <scope>NUCLEOTIDE SEQUENCE [LARGE SCALE GENOMIC DNA]</scope>
    <source>
        <strain evidence="2">cv. AM560-2</strain>
    </source>
</reference>
<proteinExistence type="predicted"/>
<evidence type="ECO:0000313" key="2">
    <source>
        <dbReference type="Proteomes" id="UP000091857"/>
    </source>
</evidence>
<keyword evidence="2" id="KW-1185">Reference proteome</keyword>
<gene>
    <name evidence="1" type="ORF">MANES_09G088066v8</name>
</gene>
<evidence type="ECO:0000313" key="1">
    <source>
        <dbReference type="EMBL" id="KAG8647565.1"/>
    </source>
</evidence>
<dbReference type="Proteomes" id="UP000091857">
    <property type="component" value="Chromosome 9"/>
</dbReference>
<comment type="caution">
    <text evidence="1">The sequence shown here is derived from an EMBL/GenBank/DDBJ whole genome shotgun (WGS) entry which is preliminary data.</text>
</comment>
<organism evidence="1 2">
    <name type="scientific">Manihot esculenta</name>
    <name type="common">Cassava</name>
    <name type="synonym">Jatropha manihot</name>
    <dbReference type="NCBI Taxonomy" id="3983"/>
    <lineage>
        <taxon>Eukaryota</taxon>
        <taxon>Viridiplantae</taxon>
        <taxon>Streptophyta</taxon>
        <taxon>Embryophyta</taxon>
        <taxon>Tracheophyta</taxon>
        <taxon>Spermatophyta</taxon>
        <taxon>Magnoliopsida</taxon>
        <taxon>eudicotyledons</taxon>
        <taxon>Gunneridae</taxon>
        <taxon>Pentapetalae</taxon>
        <taxon>rosids</taxon>
        <taxon>fabids</taxon>
        <taxon>Malpighiales</taxon>
        <taxon>Euphorbiaceae</taxon>
        <taxon>Crotonoideae</taxon>
        <taxon>Manihoteae</taxon>
        <taxon>Manihot</taxon>
    </lineage>
</organism>
<protein>
    <submittedName>
        <fullName evidence="1">Uncharacterized protein</fullName>
    </submittedName>
</protein>